<evidence type="ECO:0000313" key="2">
    <source>
        <dbReference type="Proteomes" id="UP000007037"/>
    </source>
</evidence>
<gene>
    <name evidence="1" type="ordered locus">LIC_12939</name>
</gene>
<dbReference type="AlphaFoldDB" id="Q72N97"/>
<sequence>MNSFGSNSLGIFQTQCCSLYGSQHNHRFRIGFYRAYVKRQFMIDIYVLNFIEISKTYIKSYKKENFKEADHRSRSFWVSSCLKFTLICITCKGFILKK</sequence>
<dbReference type="HOGENOM" id="CLU_2330320_0_0_12"/>
<proteinExistence type="predicted"/>
<accession>Q72N97</accession>
<evidence type="ECO:0000313" key="1">
    <source>
        <dbReference type="EMBL" id="AAS71490.1"/>
    </source>
</evidence>
<dbReference type="EMBL" id="AE016823">
    <property type="protein sequence ID" value="AAS71490.1"/>
    <property type="molecule type" value="Genomic_DNA"/>
</dbReference>
<protein>
    <submittedName>
        <fullName evidence="1">Uncharacterized protein</fullName>
    </submittedName>
</protein>
<dbReference type="Proteomes" id="UP000007037">
    <property type="component" value="Chromosome I"/>
</dbReference>
<organism evidence="1 2">
    <name type="scientific">Leptospira interrogans serogroup Icterohaemorrhagiae serovar copenhageni (strain Fiocruz L1-130)</name>
    <dbReference type="NCBI Taxonomy" id="267671"/>
    <lineage>
        <taxon>Bacteria</taxon>
        <taxon>Pseudomonadati</taxon>
        <taxon>Spirochaetota</taxon>
        <taxon>Spirochaetia</taxon>
        <taxon>Leptospirales</taxon>
        <taxon>Leptospiraceae</taxon>
        <taxon>Leptospira</taxon>
    </lineage>
</organism>
<reference evidence="1 2" key="1">
    <citation type="journal article" date="2004" name="J. Bacteriol.">
        <title>Comparative genomics of two Leptospira interrogans serovars reveals novel insights into physiology and pathogenesis.</title>
        <authorList>
            <person name="Nascimento A.L."/>
            <person name="Ko A.I."/>
            <person name="Martins E.A."/>
            <person name="Monteiro-Vitorello C.B."/>
            <person name="Ho P.L."/>
            <person name="Haake D.A."/>
            <person name="Verjovski-Almeida S."/>
            <person name="Hartskeerl R.A."/>
            <person name="Marques M.V."/>
            <person name="Oliveira M.C."/>
            <person name="Menck C.F."/>
            <person name="Leite L.C."/>
            <person name="Carrer H."/>
            <person name="Coutinho L.L."/>
            <person name="Degrave W.M."/>
            <person name="Dellagostin O.A."/>
            <person name="El-Dorry H."/>
            <person name="Ferro E.S."/>
            <person name="Ferro M.I."/>
            <person name="Furlan L.R."/>
            <person name="Gamberini M."/>
            <person name="Giglioti E.A."/>
            <person name="Goes-Neto A."/>
            <person name="Goldman G.H."/>
            <person name="Goldman M.H."/>
            <person name="Harakava R."/>
            <person name="Jeronimo S.M."/>
            <person name="Junqueira-De-Azevedo I.L."/>
            <person name="Kimura E.T."/>
            <person name="Kuramae E.E."/>
            <person name="Lemos E.G."/>
            <person name="Lemos M.V."/>
            <person name="Marino C.L."/>
            <person name="Nunes L.R."/>
            <person name="De Oliveira R.C."/>
            <person name="Pereira G.G."/>
            <person name="Reis M.S."/>
            <person name="Schriefer A."/>
            <person name="Siqueira W.J."/>
            <person name="Sommer P."/>
            <person name="Tsai S.M."/>
            <person name="Simpson A.J."/>
            <person name="Ferro J.A."/>
            <person name="Camargo L.E."/>
            <person name="Kitajima J.P."/>
            <person name="Setubal J.C."/>
            <person name="Van Sluys M.A."/>
        </authorList>
    </citation>
    <scope>NUCLEOTIDE SEQUENCE [LARGE SCALE GENOMIC DNA]</scope>
    <source>
        <strain evidence="1 2">Fiocruz L1-130</strain>
    </source>
</reference>
<name>Q72N97_LEPIC</name>
<dbReference type="KEGG" id="lic:LIC_12939"/>